<dbReference type="PANTHER" id="PTHR11610">
    <property type="entry name" value="LIPASE"/>
    <property type="match status" value="1"/>
</dbReference>
<dbReference type="Gene3D" id="3.40.50.1820">
    <property type="entry name" value="alpha/beta hydrolase"/>
    <property type="match status" value="1"/>
</dbReference>
<dbReference type="FunFam" id="3.40.50.1820:FF:000122">
    <property type="entry name" value="Vitellogenin-3-like Protein"/>
    <property type="match status" value="1"/>
</dbReference>
<dbReference type="GO" id="GO:0016042">
    <property type="term" value="P:lipid catabolic process"/>
    <property type="evidence" value="ECO:0007669"/>
    <property type="project" value="TreeGrafter"/>
</dbReference>
<dbReference type="Proteomes" id="UP000292052">
    <property type="component" value="Unassembled WGS sequence"/>
</dbReference>
<dbReference type="InterPro" id="IPR029058">
    <property type="entry name" value="AB_hydrolase_fold"/>
</dbReference>
<comment type="subcellular location">
    <subcellularLocation>
        <location evidence="1">Secreted</location>
    </subcellularLocation>
</comment>
<evidence type="ECO:0000313" key="7">
    <source>
        <dbReference type="Proteomes" id="UP000292052"/>
    </source>
</evidence>
<dbReference type="GO" id="GO:0017171">
    <property type="term" value="F:serine hydrolase activity"/>
    <property type="evidence" value="ECO:0007669"/>
    <property type="project" value="TreeGrafter"/>
</dbReference>
<organism evidence="6 7">
    <name type="scientific">Asbolus verrucosus</name>
    <name type="common">Desert ironclad beetle</name>
    <dbReference type="NCBI Taxonomy" id="1661398"/>
    <lineage>
        <taxon>Eukaryota</taxon>
        <taxon>Metazoa</taxon>
        <taxon>Ecdysozoa</taxon>
        <taxon>Arthropoda</taxon>
        <taxon>Hexapoda</taxon>
        <taxon>Insecta</taxon>
        <taxon>Pterygota</taxon>
        <taxon>Neoptera</taxon>
        <taxon>Endopterygota</taxon>
        <taxon>Coleoptera</taxon>
        <taxon>Polyphaga</taxon>
        <taxon>Cucujiformia</taxon>
        <taxon>Tenebrionidae</taxon>
        <taxon>Pimeliinae</taxon>
        <taxon>Asbolus</taxon>
    </lineage>
</organism>
<evidence type="ECO:0000259" key="5">
    <source>
        <dbReference type="Pfam" id="PF00151"/>
    </source>
</evidence>
<evidence type="ECO:0000256" key="1">
    <source>
        <dbReference type="ARBA" id="ARBA00004613"/>
    </source>
</evidence>
<accession>A0A482WBB2</accession>
<sequence length="351" mass="39905">IKCELSVQIKEDIFAIYTHAAFKANEIIDEHVTPDKVNFFLFTRRNPQNYTEIDPSAPEELSNTTSRIVFIIHGWLENRAKQWYEDLKNAFLNRNKEYYVIQVDWSDPALKPYVLSSHNTKDVGEWCFIKFSCTKLEPNIVPGHIIGNFVVDLHKNYSIPLDNFLIVGHSLGGQISGYIGKKVKELSGKRLPRIVALDPAGPLFINRPEDERLNKNDAEVVHVIHTNGGTFGFEPSCGTIDFFPNGGSRQPGCAKIDLLDITTIPEPVYCHHQRSWKYFIEAVLNPGNLVATKCKDWSNFKAETCEPEQVAMGDLETKKTGDFYLETNDEKPFAKKNDETKLENIIPKIST</sequence>
<dbReference type="GO" id="GO:0005615">
    <property type="term" value="C:extracellular space"/>
    <property type="evidence" value="ECO:0007669"/>
    <property type="project" value="TreeGrafter"/>
</dbReference>
<dbReference type="PRINTS" id="PR00821">
    <property type="entry name" value="TAGLIPASE"/>
</dbReference>
<comment type="similarity">
    <text evidence="2 4">Belongs to the AB hydrolase superfamily. Lipase family.</text>
</comment>
<evidence type="ECO:0000256" key="2">
    <source>
        <dbReference type="ARBA" id="ARBA00010701"/>
    </source>
</evidence>
<name>A0A482WBB2_ASBVE</name>
<dbReference type="SUPFAM" id="SSF53474">
    <property type="entry name" value="alpha/beta-Hydrolases"/>
    <property type="match status" value="1"/>
</dbReference>
<evidence type="ECO:0000256" key="3">
    <source>
        <dbReference type="ARBA" id="ARBA00022525"/>
    </source>
</evidence>
<dbReference type="Pfam" id="PF00151">
    <property type="entry name" value="Lipase"/>
    <property type="match status" value="1"/>
</dbReference>
<dbReference type="InterPro" id="IPR013818">
    <property type="entry name" value="Lipase"/>
</dbReference>
<protein>
    <submittedName>
        <fullName evidence="6">Phospholipase A1 2</fullName>
    </submittedName>
</protein>
<feature type="non-terminal residue" evidence="6">
    <location>
        <position position="1"/>
    </location>
</feature>
<dbReference type="AlphaFoldDB" id="A0A482WBB2"/>
<dbReference type="InterPro" id="IPR033906">
    <property type="entry name" value="Lipase_N"/>
</dbReference>
<dbReference type="PANTHER" id="PTHR11610:SF173">
    <property type="entry name" value="LIPASE DOMAIN-CONTAINING PROTEIN-RELATED"/>
    <property type="match status" value="1"/>
</dbReference>
<dbReference type="GO" id="GO:0016298">
    <property type="term" value="F:lipase activity"/>
    <property type="evidence" value="ECO:0007669"/>
    <property type="project" value="InterPro"/>
</dbReference>
<dbReference type="OrthoDB" id="6755582at2759"/>
<dbReference type="InterPro" id="IPR000734">
    <property type="entry name" value="TAG_lipase"/>
</dbReference>
<keyword evidence="7" id="KW-1185">Reference proteome</keyword>
<dbReference type="STRING" id="1661398.A0A482WBB2"/>
<feature type="domain" description="Lipase" evidence="5">
    <location>
        <begin position="33"/>
        <end position="333"/>
    </location>
</feature>
<gene>
    <name evidence="6" type="ORF">BDFB_002676</name>
</gene>
<keyword evidence="3" id="KW-0964">Secreted</keyword>
<reference evidence="6 7" key="1">
    <citation type="submission" date="2017-03" db="EMBL/GenBank/DDBJ databases">
        <title>Genome of the blue death feigning beetle - Asbolus verrucosus.</title>
        <authorList>
            <person name="Rider S.D."/>
        </authorList>
    </citation>
    <scope>NUCLEOTIDE SEQUENCE [LARGE SCALE GENOMIC DNA]</scope>
    <source>
        <strain evidence="6">Butters</strain>
        <tissue evidence="6">Head and leg muscle</tissue>
    </source>
</reference>
<evidence type="ECO:0000313" key="6">
    <source>
        <dbReference type="EMBL" id="RZC42502.1"/>
    </source>
</evidence>
<dbReference type="CDD" id="cd00707">
    <property type="entry name" value="Pancreat_lipase_like"/>
    <property type="match status" value="1"/>
</dbReference>
<evidence type="ECO:0000256" key="4">
    <source>
        <dbReference type="RuleBase" id="RU004262"/>
    </source>
</evidence>
<comment type="caution">
    <text evidence="6">The sequence shown here is derived from an EMBL/GenBank/DDBJ whole genome shotgun (WGS) entry which is preliminary data.</text>
</comment>
<feature type="non-terminal residue" evidence="6">
    <location>
        <position position="351"/>
    </location>
</feature>
<dbReference type="EMBL" id="QDEB01007566">
    <property type="protein sequence ID" value="RZC42502.1"/>
    <property type="molecule type" value="Genomic_DNA"/>
</dbReference>
<proteinExistence type="inferred from homology"/>